<evidence type="ECO:0000313" key="13">
    <source>
        <dbReference type="EMBL" id="AFL81273.1"/>
    </source>
</evidence>
<dbReference type="EC" id="2.7.13.3" evidence="2"/>
<keyword evidence="3" id="KW-0597">Phosphoprotein</keyword>
<protein>
    <recommendedName>
        <fullName evidence="2">histidine kinase</fullName>
        <ecNumber evidence="2">2.7.13.3</ecNumber>
    </recommendedName>
</protein>
<keyword evidence="5" id="KW-0547">Nucleotide-binding</keyword>
<feature type="domain" description="Histidine kinase" evidence="12">
    <location>
        <begin position="452"/>
        <end position="645"/>
    </location>
</feature>
<feature type="transmembrane region" description="Helical" evidence="11">
    <location>
        <begin position="394"/>
        <end position="413"/>
    </location>
</feature>
<keyword evidence="9" id="KW-0802">TPR repeat</keyword>
<evidence type="ECO:0000256" key="3">
    <source>
        <dbReference type="ARBA" id="ARBA00022553"/>
    </source>
</evidence>
<keyword evidence="11" id="KW-0812">Transmembrane</keyword>
<name>I3YWA5_AEQSU</name>
<dbReference type="GO" id="GO:0016020">
    <property type="term" value="C:membrane"/>
    <property type="evidence" value="ECO:0007669"/>
    <property type="project" value="InterPro"/>
</dbReference>
<evidence type="ECO:0000256" key="5">
    <source>
        <dbReference type="ARBA" id="ARBA00022741"/>
    </source>
</evidence>
<evidence type="ECO:0000256" key="9">
    <source>
        <dbReference type="PROSITE-ProRule" id="PRU00339"/>
    </source>
</evidence>
<evidence type="ECO:0000256" key="10">
    <source>
        <dbReference type="SAM" id="Coils"/>
    </source>
</evidence>
<dbReference type="Pfam" id="PF13181">
    <property type="entry name" value="TPR_8"/>
    <property type="match status" value="2"/>
</dbReference>
<dbReference type="Proteomes" id="UP000006049">
    <property type="component" value="Chromosome"/>
</dbReference>
<dbReference type="CDD" id="cd16917">
    <property type="entry name" value="HATPase_UhpB-NarQ-NarX-like"/>
    <property type="match status" value="1"/>
</dbReference>
<dbReference type="PANTHER" id="PTHR24421:SF10">
    <property type="entry name" value="NITRATE_NITRITE SENSOR PROTEIN NARQ"/>
    <property type="match status" value="1"/>
</dbReference>
<dbReference type="EMBL" id="CP003280">
    <property type="protein sequence ID" value="AFL81273.1"/>
    <property type="molecule type" value="Genomic_DNA"/>
</dbReference>
<evidence type="ECO:0000256" key="11">
    <source>
        <dbReference type="SAM" id="Phobius"/>
    </source>
</evidence>
<dbReference type="GO" id="GO:0000155">
    <property type="term" value="F:phosphorelay sensor kinase activity"/>
    <property type="evidence" value="ECO:0007669"/>
    <property type="project" value="InterPro"/>
</dbReference>
<dbReference type="InterPro" id="IPR005467">
    <property type="entry name" value="His_kinase_dom"/>
</dbReference>
<keyword evidence="6 13" id="KW-0418">Kinase</keyword>
<dbReference type="SUPFAM" id="SSF48452">
    <property type="entry name" value="TPR-like"/>
    <property type="match status" value="2"/>
</dbReference>
<dbReference type="eggNOG" id="COG4585">
    <property type="taxonomic scope" value="Bacteria"/>
</dbReference>
<keyword evidence="10" id="KW-0175">Coiled coil</keyword>
<dbReference type="InterPro" id="IPR036890">
    <property type="entry name" value="HATPase_C_sf"/>
</dbReference>
<dbReference type="Gene3D" id="1.20.5.1930">
    <property type="match status" value="1"/>
</dbReference>
<organism evidence="13 14">
    <name type="scientific">Aequorivita sublithincola (strain DSM 14238 / LMG 21431 / ACAM 643 / 9-3)</name>
    <dbReference type="NCBI Taxonomy" id="746697"/>
    <lineage>
        <taxon>Bacteria</taxon>
        <taxon>Pseudomonadati</taxon>
        <taxon>Bacteroidota</taxon>
        <taxon>Flavobacteriia</taxon>
        <taxon>Flavobacteriales</taxon>
        <taxon>Flavobacteriaceae</taxon>
        <taxon>Aequorivita</taxon>
    </lineage>
</organism>
<dbReference type="InterPro" id="IPR011712">
    <property type="entry name" value="Sig_transdc_His_kin_sub3_dim/P"/>
</dbReference>
<evidence type="ECO:0000259" key="12">
    <source>
        <dbReference type="PROSITE" id="PS50109"/>
    </source>
</evidence>
<evidence type="ECO:0000256" key="6">
    <source>
        <dbReference type="ARBA" id="ARBA00022777"/>
    </source>
</evidence>
<dbReference type="AlphaFoldDB" id="I3YWA5"/>
<dbReference type="SMART" id="SM00028">
    <property type="entry name" value="TPR"/>
    <property type="match status" value="3"/>
</dbReference>
<keyword evidence="14" id="KW-1185">Reference proteome</keyword>
<gene>
    <name evidence="13" type="ordered locus">Aeqsu_1794</name>
</gene>
<dbReference type="SUPFAM" id="SSF55874">
    <property type="entry name" value="ATPase domain of HSP90 chaperone/DNA topoisomerase II/histidine kinase"/>
    <property type="match status" value="1"/>
</dbReference>
<comment type="catalytic activity">
    <reaction evidence="1">
        <text>ATP + protein L-histidine = ADP + protein N-phospho-L-histidine.</text>
        <dbReference type="EC" id="2.7.13.3"/>
    </reaction>
</comment>
<evidence type="ECO:0000256" key="7">
    <source>
        <dbReference type="ARBA" id="ARBA00022840"/>
    </source>
</evidence>
<keyword evidence="7" id="KW-0067">ATP-binding</keyword>
<dbReference type="eggNOG" id="COG0457">
    <property type="taxonomic scope" value="Bacteria"/>
</dbReference>
<evidence type="ECO:0000256" key="1">
    <source>
        <dbReference type="ARBA" id="ARBA00000085"/>
    </source>
</evidence>
<accession>I3YWA5</accession>
<keyword evidence="4" id="KW-0808">Transferase</keyword>
<dbReference type="InterPro" id="IPR003594">
    <property type="entry name" value="HATPase_dom"/>
</dbReference>
<dbReference type="InterPro" id="IPR050482">
    <property type="entry name" value="Sensor_HK_TwoCompSys"/>
</dbReference>
<dbReference type="PROSITE" id="PS50005">
    <property type="entry name" value="TPR"/>
    <property type="match status" value="1"/>
</dbReference>
<dbReference type="InterPro" id="IPR019734">
    <property type="entry name" value="TPR_rpt"/>
</dbReference>
<reference evidence="13 14" key="1">
    <citation type="submission" date="2012-06" db="EMBL/GenBank/DDBJ databases">
        <title>The complete genome of Aequorivita sublithincola DSM 14238.</title>
        <authorList>
            <consortium name="US DOE Joint Genome Institute (JGI-PGF)"/>
            <person name="Lucas S."/>
            <person name="Copeland A."/>
            <person name="Lapidus A."/>
            <person name="Goodwin L."/>
            <person name="Pitluck S."/>
            <person name="Peters L."/>
            <person name="Munk A.C.C."/>
            <person name="Kyrpides N."/>
            <person name="Mavromatis K."/>
            <person name="Pagani I."/>
            <person name="Ivanova N."/>
            <person name="Ovchinnikova G."/>
            <person name="Zeytun A."/>
            <person name="Detter J.C."/>
            <person name="Han C."/>
            <person name="Land M."/>
            <person name="Hauser L."/>
            <person name="Markowitz V."/>
            <person name="Cheng J.-F."/>
            <person name="Hugenholtz P."/>
            <person name="Woyke T."/>
            <person name="Wu D."/>
            <person name="Tindall B."/>
            <person name="Faehnrich R."/>
            <person name="Brambilla E."/>
            <person name="Klenk H.-P."/>
            <person name="Eisen J.A."/>
        </authorList>
    </citation>
    <scope>NUCLEOTIDE SEQUENCE [LARGE SCALE GENOMIC DNA]</scope>
    <source>
        <strain evidence="14">DSM 14238 / LMG 21431 / ACAM 643 / 9-3</strain>
    </source>
</reference>
<keyword evidence="8" id="KW-0902">Two-component regulatory system</keyword>
<dbReference type="HOGENOM" id="CLU_000445_106_2_10"/>
<dbReference type="Pfam" id="PF07730">
    <property type="entry name" value="HisKA_3"/>
    <property type="match status" value="1"/>
</dbReference>
<keyword evidence="11" id="KW-1133">Transmembrane helix</keyword>
<evidence type="ECO:0000256" key="8">
    <source>
        <dbReference type="ARBA" id="ARBA00023012"/>
    </source>
</evidence>
<sequence length="645" mass="72764">MRQFQLILFVLFSGIFSGFSQHGKSKMTEEEFHEMRYEIEKIQTSNKDSVFVLVDDMMKIANSFKDDQILAKALLTKADVRSKYKDQVQAIATINEAIKINKRQNNKAELALCYYILGKCYAQKADHIEATKYYLKAIETTKEKDSVIIVKAYSGLTMVSVAQANYQNGLKYNLLAEKYTTKSTPEELIAHNLMIKGVIYRFLEDFKKADTYLSKAATLFKKINNKFNLASTLNEQSDLYLESDPLKCIDLKLEAKALLDEIAPERSTTAYCLSILGDLYITVATNDSLLKNIKNPIVPKTKIRLFNDAESFYLRALDITKKNNNIQGVSESILYLSILQGLKGDYKNAYENLVVATKMNDSLFSQENKNAIAKLESEKEVGELKAANEKKETFNAILIGSSIALLLILFFAYRNFRNKRKVQNLKISELEKDKQLLTVDAMLKGQEEERSRIAKDLHDGLGGLLSGTKLSFINMKENLILTPENAEQFDKSLSMLDTTIVDLRKVAQNLMPEALVKFGLNEALRDFCNSIQSSSKITVNCQKIGVNRKLNNTAEVFVYRIIQELTNNAVKHSKATEIIVQLALSETKTSITVEDNGIGYENTNLQNKNGSGLDNIEYRVQYLNGTIDTETGLNKGTSVNIELNV</sequence>
<evidence type="ECO:0000256" key="4">
    <source>
        <dbReference type="ARBA" id="ARBA00022679"/>
    </source>
</evidence>
<dbReference type="PANTHER" id="PTHR24421">
    <property type="entry name" value="NITRATE/NITRITE SENSOR PROTEIN NARX-RELATED"/>
    <property type="match status" value="1"/>
</dbReference>
<dbReference type="Pfam" id="PF02518">
    <property type="entry name" value="HATPase_c"/>
    <property type="match status" value="1"/>
</dbReference>
<dbReference type="GO" id="GO:0005524">
    <property type="term" value="F:ATP binding"/>
    <property type="evidence" value="ECO:0007669"/>
    <property type="project" value="UniProtKB-KW"/>
</dbReference>
<dbReference type="KEGG" id="asl:Aeqsu_1794"/>
<evidence type="ECO:0000256" key="2">
    <source>
        <dbReference type="ARBA" id="ARBA00012438"/>
    </source>
</evidence>
<dbReference type="InterPro" id="IPR011990">
    <property type="entry name" value="TPR-like_helical_dom_sf"/>
</dbReference>
<dbReference type="STRING" id="746697.Aeqsu_1794"/>
<evidence type="ECO:0000313" key="14">
    <source>
        <dbReference type="Proteomes" id="UP000006049"/>
    </source>
</evidence>
<dbReference type="Gene3D" id="3.30.565.10">
    <property type="entry name" value="Histidine kinase-like ATPase, C-terminal domain"/>
    <property type="match status" value="1"/>
</dbReference>
<feature type="repeat" description="TPR" evidence="9">
    <location>
        <begin position="111"/>
        <end position="144"/>
    </location>
</feature>
<dbReference type="PROSITE" id="PS50109">
    <property type="entry name" value="HIS_KIN"/>
    <property type="match status" value="1"/>
</dbReference>
<feature type="coiled-coil region" evidence="10">
    <location>
        <begin position="372"/>
        <end position="433"/>
    </location>
</feature>
<proteinExistence type="predicted"/>
<dbReference type="Gene3D" id="1.25.40.10">
    <property type="entry name" value="Tetratricopeptide repeat domain"/>
    <property type="match status" value="2"/>
</dbReference>
<dbReference type="GO" id="GO:0046983">
    <property type="term" value="F:protein dimerization activity"/>
    <property type="evidence" value="ECO:0007669"/>
    <property type="project" value="InterPro"/>
</dbReference>
<keyword evidence="11" id="KW-0472">Membrane</keyword>